<dbReference type="EMBL" id="LR882963">
    <property type="protein sequence ID" value="CAD5970862.1"/>
    <property type="molecule type" value="Genomic_DNA"/>
</dbReference>
<protein>
    <submittedName>
        <fullName evidence="1">Uncharacterized protein</fullName>
    </submittedName>
</protein>
<proteinExistence type="predicted"/>
<accession>A0AAD1Q558</accession>
<reference evidence="1" key="1">
    <citation type="submission" date="2020-09" db="EMBL/GenBank/DDBJ databases">
        <authorList>
            <person name="Blom J."/>
        </authorList>
    </citation>
    <scope>NUCLEOTIDE SEQUENCE</scope>
    <source>
        <strain evidence="1">No.66</strain>
    </source>
</reference>
<name>A0AAD1Q558_PLAAG</name>
<evidence type="ECO:0000313" key="1">
    <source>
        <dbReference type="EMBL" id="CAD5970862.1"/>
    </source>
</evidence>
<dbReference type="Proteomes" id="UP001153761">
    <property type="component" value="Chromosome"/>
</dbReference>
<evidence type="ECO:0000313" key="2">
    <source>
        <dbReference type="Proteomes" id="UP001153761"/>
    </source>
</evidence>
<dbReference type="AlphaFoldDB" id="A0AAD1Q558"/>
<sequence length="33" mass="3888">MILDNENSNLKVYEWIVKYTEEGTVDIFRVAPT</sequence>
<gene>
    <name evidence="1" type="ORF">PANO66_03945</name>
</gene>
<organism evidence="1 2">
    <name type="scientific">Planktothrix agardhii</name>
    <name type="common">Oscillatoria agardhii</name>
    <dbReference type="NCBI Taxonomy" id="1160"/>
    <lineage>
        <taxon>Bacteria</taxon>
        <taxon>Bacillati</taxon>
        <taxon>Cyanobacteriota</taxon>
        <taxon>Cyanophyceae</taxon>
        <taxon>Oscillatoriophycideae</taxon>
        <taxon>Oscillatoriales</taxon>
        <taxon>Microcoleaceae</taxon>
        <taxon>Planktothrix</taxon>
    </lineage>
</organism>